<proteinExistence type="predicted"/>
<evidence type="ECO:0000313" key="4">
    <source>
        <dbReference type="Proteomes" id="UP000800040"/>
    </source>
</evidence>
<feature type="region of interest" description="Disordered" evidence="1">
    <location>
        <begin position="946"/>
        <end position="1145"/>
    </location>
</feature>
<dbReference type="AlphaFoldDB" id="A0A6A5K3Z2"/>
<keyword evidence="2" id="KW-1133">Transmembrane helix</keyword>
<dbReference type="OrthoDB" id="3546893at2759"/>
<sequence length="1145" mass="123014">MTQFKSRNTSGAPLGTTAIVAIISSIGVTLLCALAILVIRLIQVRKTHKKLLADLEERGVRITRAQVEARKESVARPRTVLRRNTVLPFNKASGWGALTSHGNPPAVKRNNRLSWPFSARRLSDHGVQMNKIKASRLSTVIEDPKPSPLVPILSSSHLNASRPSLTLSREYASRPSSCQSLLQDHPAFRNQEQGLAEGRVATRESPQVNGRVNGSIRLIRARSVAEVPSATPPRPQIRARSTSLCSQLSGKASDVILPPLPLGTARIKSEAKRRSQLRHAPSQLSISSFGSADTSILATRLSPVVPQSTKFSGPKITKPNAKGSAIAGGRSFRDTLDLRTRMLGSRVNVSSDDTVSDTVISSEIRNMQINEETQTTVSNRHSHGPAARAHALALSKVKAPSASPRSVTAPKRRSKTLVTSAGSPERQCPPSNTSRNMAGAIRSPKRQHSQTSSRNSGGNPFQWDPTPLSPGHRRKNSVRISLVPTIHGPPSRTPSPSLATNKDREIAAATNPTGLGFGSSSTRSLPTPPNSSTFAPDVKFTATSLRASLTLTSPAIPLVGCDQAYVVSPTYHILPHLSEREQKRLSTGSIFSLSRMAAANSIIEPIESGMTEPVSLPSSQAYNSDGNWMPETPFLQQYPFGAPMSDPDRSPSQTSMIDIEEYDPERPSCIYQTPTNTVPRAFQSGFATIPEESSVSSQQTLDVGTSRYDDSPAVSPKTFSPPRFTLDAQSAYNLPIHATAIPEEPLDTIDPSFLSKDAFSMLNTSFNDGNVTIFHWPDNTRASIAIPTTPGSARSMFEPLLEAALPSRQSSSVYTQPSPSPSPTSSPIELPSPIFPCSPRPTHAQLPTQNLSINFEQVPKLSPSPRGPRASPPCPLRSSIAALRRMNSDAADAKKAKGGWGERRYLKLGREDSMQIPGDESWLEDLDDGAAVELDEEEGRRLVGSILEDGDDGCTVLDLSDDSTMTSVSTVKPEAPPTIEDIKQQQEEDEDEDTTAGASHRSSSIWEDGENFWTSNTPPPPSRTSSPISTTHKPKPHYPSLPSSPLAPPSPSKRVFEVAKDAQQHAITSAPSGKKRRESNSSSNSARRQGGAGAGSRYRKRSALGPSTPDVRIQITSPSGVVVGAGGAGFGTPGSLYDGRGFLRS</sequence>
<feature type="region of interest" description="Disordered" evidence="1">
    <location>
        <begin position="371"/>
        <end position="474"/>
    </location>
</feature>
<dbReference type="EMBL" id="ML975383">
    <property type="protein sequence ID" value="KAF1830816.1"/>
    <property type="molecule type" value="Genomic_DNA"/>
</dbReference>
<feature type="transmembrane region" description="Helical" evidence="2">
    <location>
        <begin position="12"/>
        <end position="39"/>
    </location>
</feature>
<accession>A0A6A5K3Z2</accession>
<feature type="region of interest" description="Disordered" evidence="1">
    <location>
        <begin position="510"/>
        <end position="532"/>
    </location>
</feature>
<feature type="compositionally biased region" description="Gly residues" evidence="1">
    <location>
        <begin position="1123"/>
        <end position="1132"/>
    </location>
</feature>
<gene>
    <name evidence="3" type="ORF">BDW02DRAFT_641905</name>
</gene>
<feature type="compositionally biased region" description="Low complexity" evidence="1">
    <location>
        <begin position="1080"/>
        <end position="1089"/>
    </location>
</feature>
<protein>
    <submittedName>
        <fullName evidence="3">Uncharacterized protein</fullName>
    </submittedName>
</protein>
<evidence type="ECO:0000256" key="2">
    <source>
        <dbReference type="SAM" id="Phobius"/>
    </source>
</evidence>
<keyword evidence="2" id="KW-0812">Transmembrane</keyword>
<evidence type="ECO:0000313" key="3">
    <source>
        <dbReference type="EMBL" id="KAF1830816.1"/>
    </source>
</evidence>
<dbReference type="Proteomes" id="UP000800040">
    <property type="component" value="Unassembled WGS sequence"/>
</dbReference>
<feature type="region of interest" description="Disordered" evidence="1">
    <location>
        <begin position="689"/>
        <end position="721"/>
    </location>
</feature>
<feature type="compositionally biased region" description="Low complexity" evidence="1">
    <location>
        <begin position="955"/>
        <end position="971"/>
    </location>
</feature>
<organism evidence="3 4">
    <name type="scientific">Decorospora gaudefroyi</name>
    <dbReference type="NCBI Taxonomy" id="184978"/>
    <lineage>
        <taxon>Eukaryota</taxon>
        <taxon>Fungi</taxon>
        <taxon>Dikarya</taxon>
        <taxon>Ascomycota</taxon>
        <taxon>Pezizomycotina</taxon>
        <taxon>Dothideomycetes</taxon>
        <taxon>Pleosporomycetidae</taxon>
        <taxon>Pleosporales</taxon>
        <taxon>Pleosporineae</taxon>
        <taxon>Pleosporaceae</taxon>
        <taxon>Decorospora</taxon>
    </lineage>
</organism>
<keyword evidence="2" id="KW-0472">Membrane</keyword>
<evidence type="ECO:0000256" key="1">
    <source>
        <dbReference type="SAM" id="MobiDB-lite"/>
    </source>
</evidence>
<feature type="region of interest" description="Disordered" evidence="1">
    <location>
        <begin position="807"/>
        <end position="845"/>
    </location>
</feature>
<keyword evidence="4" id="KW-1185">Reference proteome</keyword>
<feature type="compositionally biased region" description="Polar residues" evidence="1">
    <location>
        <begin position="691"/>
        <end position="703"/>
    </location>
</feature>
<name>A0A6A5K3Z2_9PLEO</name>
<feature type="region of interest" description="Disordered" evidence="1">
    <location>
        <begin position="307"/>
        <end position="328"/>
    </location>
</feature>
<feature type="compositionally biased region" description="Polar residues" evidence="1">
    <location>
        <begin position="449"/>
        <end position="459"/>
    </location>
</feature>
<feature type="compositionally biased region" description="Basic and acidic residues" evidence="1">
    <location>
        <begin position="1054"/>
        <end position="1063"/>
    </location>
</feature>
<reference evidence="3" key="1">
    <citation type="submission" date="2020-01" db="EMBL/GenBank/DDBJ databases">
        <authorList>
            <consortium name="DOE Joint Genome Institute"/>
            <person name="Haridas S."/>
            <person name="Albert R."/>
            <person name="Binder M."/>
            <person name="Bloem J."/>
            <person name="Labutti K."/>
            <person name="Salamov A."/>
            <person name="Andreopoulos B."/>
            <person name="Baker S.E."/>
            <person name="Barry K."/>
            <person name="Bills G."/>
            <person name="Bluhm B.H."/>
            <person name="Cannon C."/>
            <person name="Castanera R."/>
            <person name="Culley D.E."/>
            <person name="Daum C."/>
            <person name="Ezra D."/>
            <person name="Gonzalez J.B."/>
            <person name="Henrissat B."/>
            <person name="Kuo A."/>
            <person name="Liang C."/>
            <person name="Lipzen A."/>
            <person name="Lutzoni F."/>
            <person name="Magnuson J."/>
            <person name="Mondo S."/>
            <person name="Nolan M."/>
            <person name="Ohm R."/>
            <person name="Pangilinan J."/>
            <person name="Park H.-J."/>
            <person name="Ramirez L."/>
            <person name="Alfaro M."/>
            <person name="Sun H."/>
            <person name="Tritt A."/>
            <person name="Yoshinaga Y."/>
            <person name="Zwiers L.-H."/>
            <person name="Turgeon B.G."/>
            <person name="Goodwin S.B."/>
            <person name="Spatafora J.W."/>
            <person name="Crous P.W."/>
            <person name="Grigoriev I.V."/>
        </authorList>
    </citation>
    <scope>NUCLEOTIDE SEQUENCE</scope>
    <source>
        <strain evidence="3">P77</strain>
    </source>
</reference>
<feature type="compositionally biased region" description="Polar residues" evidence="1">
    <location>
        <begin position="996"/>
        <end position="1005"/>
    </location>
</feature>